<dbReference type="GO" id="GO:0008234">
    <property type="term" value="F:cysteine-type peptidase activity"/>
    <property type="evidence" value="ECO:0007669"/>
    <property type="project" value="UniProtKB-KW"/>
</dbReference>
<evidence type="ECO:0000256" key="1">
    <source>
        <dbReference type="ARBA" id="ARBA00007074"/>
    </source>
</evidence>
<dbReference type="PANTHER" id="PTHR47053:SF1">
    <property type="entry name" value="MUREIN DD-ENDOPEPTIDASE MEPH-RELATED"/>
    <property type="match status" value="1"/>
</dbReference>
<name>A0A2T1DLV2_9CYAN</name>
<dbReference type="SUPFAM" id="SSF82057">
    <property type="entry name" value="Prokaryotic SH3-related domain"/>
    <property type="match status" value="1"/>
</dbReference>
<reference evidence="6 7" key="1">
    <citation type="submission" date="2018-02" db="EMBL/GenBank/DDBJ databases">
        <authorList>
            <person name="Cohen D.B."/>
            <person name="Kent A.D."/>
        </authorList>
    </citation>
    <scope>NUCLEOTIDE SEQUENCE [LARGE SCALE GENOMIC DNA]</scope>
    <source>
        <strain evidence="6 7">ULC007</strain>
    </source>
</reference>
<dbReference type="InterPro" id="IPR038765">
    <property type="entry name" value="Papain-like_cys_pep_sf"/>
</dbReference>
<dbReference type="InterPro" id="IPR000064">
    <property type="entry name" value="NLP_P60_dom"/>
</dbReference>
<sequence>MQYLIKANLNLYTSPKLNSLATQAEADRRLTILSSPQNSPLQVRLCEDDYPGWLAAEDSQFLEASATLYQAPVWSEAEIQRRIAGAIAFTRSAMAVPNYYLWGGTVAPNYDCSGLMQAAFASAGIRLPRDAYQQEEFVRKIALSDLMPGDLVFFGTPIKATHVGLYLGNDRYIHSSGKDQGRNGIGIDELSDRGNAVSRTYYAQVRGAGRVVESYQPKGLC</sequence>
<feature type="domain" description="NlpC/P60" evidence="5">
    <location>
        <begin position="82"/>
        <end position="213"/>
    </location>
</feature>
<dbReference type="EMBL" id="PVWG01000002">
    <property type="protein sequence ID" value="PSB21456.1"/>
    <property type="molecule type" value="Genomic_DNA"/>
</dbReference>
<keyword evidence="3 6" id="KW-0378">Hydrolase</keyword>
<dbReference type="InterPro" id="IPR041382">
    <property type="entry name" value="SH3_16"/>
</dbReference>
<evidence type="ECO:0000313" key="7">
    <source>
        <dbReference type="Proteomes" id="UP000238634"/>
    </source>
</evidence>
<dbReference type="SUPFAM" id="SSF54001">
    <property type="entry name" value="Cysteine proteinases"/>
    <property type="match status" value="1"/>
</dbReference>
<protein>
    <submittedName>
        <fullName evidence="6">Glycoside hydrolase</fullName>
    </submittedName>
</protein>
<evidence type="ECO:0000313" key="6">
    <source>
        <dbReference type="EMBL" id="PSB21456.1"/>
    </source>
</evidence>
<proteinExistence type="inferred from homology"/>
<dbReference type="Proteomes" id="UP000238634">
    <property type="component" value="Unassembled WGS sequence"/>
</dbReference>
<evidence type="ECO:0000256" key="2">
    <source>
        <dbReference type="ARBA" id="ARBA00022670"/>
    </source>
</evidence>
<organism evidence="6 7">
    <name type="scientific">Phormidesmis priestleyi ULC007</name>
    <dbReference type="NCBI Taxonomy" id="1920490"/>
    <lineage>
        <taxon>Bacteria</taxon>
        <taxon>Bacillati</taxon>
        <taxon>Cyanobacteriota</taxon>
        <taxon>Cyanophyceae</taxon>
        <taxon>Leptolyngbyales</taxon>
        <taxon>Leptolyngbyaceae</taxon>
        <taxon>Phormidesmis</taxon>
    </lineage>
</organism>
<evidence type="ECO:0000256" key="3">
    <source>
        <dbReference type="ARBA" id="ARBA00022801"/>
    </source>
</evidence>
<reference evidence="6 7" key="2">
    <citation type="submission" date="2018-03" db="EMBL/GenBank/DDBJ databases">
        <title>The ancient ancestry and fast evolution of plastids.</title>
        <authorList>
            <person name="Moore K.R."/>
            <person name="Magnabosco C."/>
            <person name="Momper L."/>
            <person name="Gold D.A."/>
            <person name="Bosak T."/>
            <person name="Fournier G.P."/>
        </authorList>
    </citation>
    <scope>NUCLEOTIDE SEQUENCE [LARGE SCALE GENOMIC DNA]</scope>
    <source>
        <strain evidence="6 7">ULC007</strain>
    </source>
</reference>
<dbReference type="GO" id="GO:0006508">
    <property type="term" value="P:proteolysis"/>
    <property type="evidence" value="ECO:0007669"/>
    <property type="project" value="UniProtKB-KW"/>
</dbReference>
<keyword evidence="4" id="KW-0788">Thiol protease</keyword>
<dbReference type="RefSeq" id="WP_073069312.1">
    <property type="nucleotide sequence ID" value="NZ_MPPI01000002.1"/>
</dbReference>
<dbReference type="OrthoDB" id="9808890at2"/>
<accession>A0A2T1DLV2</accession>
<comment type="caution">
    <text evidence="6">The sequence shown here is derived from an EMBL/GenBank/DDBJ whole genome shotgun (WGS) entry which is preliminary data.</text>
</comment>
<keyword evidence="7" id="KW-1185">Reference proteome</keyword>
<dbReference type="Gene3D" id="3.90.1720.10">
    <property type="entry name" value="endopeptidase domain like (from Nostoc punctiforme)"/>
    <property type="match status" value="1"/>
</dbReference>
<dbReference type="PANTHER" id="PTHR47053">
    <property type="entry name" value="MUREIN DD-ENDOPEPTIDASE MEPH-RELATED"/>
    <property type="match status" value="1"/>
</dbReference>
<dbReference type="AlphaFoldDB" id="A0A2T1DLV2"/>
<dbReference type="PROSITE" id="PS51935">
    <property type="entry name" value="NLPC_P60"/>
    <property type="match status" value="1"/>
</dbReference>
<gene>
    <name evidence="6" type="ORF">C7B65_02385</name>
</gene>
<evidence type="ECO:0000259" key="5">
    <source>
        <dbReference type="PROSITE" id="PS51935"/>
    </source>
</evidence>
<dbReference type="Pfam" id="PF18348">
    <property type="entry name" value="SH3_16"/>
    <property type="match status" value="1"/>
</dbReference>
<comment type="similarity">
    <text evidence="1">Belongs to the peptidase C40 family.</text>
</comment>
<dbReference type="Gene3D" id="2.30.30.40">
    <property type="entry name" value="SH3 Domains"/>
    <property type="match status" value="1"/>
</dbReference>
<evidence type="ECO:0000256" key="4">
    <source>
        <dbReference type="ARBA" id="ARBA00022807"/>
    </source>
</evidence>
<dbReference type="STRING" id="1920490.GCA_001895925_01457"/>
<dbReference type="InterPro" id="IPR051202">
    <property type="entry name" value="Peptidase_C40"/>
</dbReference>
<keyword evidence="2" id="KW-0645">Protease</keyword>
<dbReference type="Pfam" id="PF00877">
    <property type="entry name" value="NLPC_P60"/>
    <property type="match status" value="1"/>
</dbReference>